<dbReference type="Proteomes" id="UP001142489">
    <property type="component" value="Unassembled WGS sequence"/>
</dbReference>
<keyword evidence="2" id="KW-1185">Reference proteome</keyword>
<dbReference type="EMBL" id="JAPFRF010000006">
    <property type="protein sequence ID" value="KAJ7329421.1"/>
    <property type="molecule type" value="Genomic_DNA"/>
</dbReference>
<protein>
    <submittedName>
        <fullName evidence="1">Uncharacterized protein</fullName>
    </submittedName>
</protein>
<organism evidence="1 2">
    <name type="scientific">Phrynocephalus forsythii</name>
    <dbReference type="NCBI Taxonomy" id="171643"/>
    <lineage>
        <taxon>Eukaryota</taxon>
        <taxon>Metazoa</taxon>
        <taxon>Chordata</taxon>
        <taxon>Craniata</taxon>
        <taxon>Vertebrata</taxon>
        <taxon>Euteleostomi</taxon>
        <taxon>Lepidosauria</taxon>
        <taxon>Squamata</taxon>
        <taxon>Bifurcata</taxon>
        <taxon>Unidentata</taxon>
        <taxon>Episquamata</taxon>
        <taxon>Toxicofera</taxon>
        <taxon>Iguania</taxon>
        <taxon>Acrodonta</taxon>
        <taxon>Agamidae</taxon>
        <taxon>Agaminae</taxon>
        <taxon>Phrynocephalus</taxon>
    </lineage>
</organism>
<evidence type="ECO:0000313" key="2">
    <source>
        <dbReference type="Proteomes" id="UP001142489"/>
    </source>
</evidence>
<proteinExistence type="predicted"/>
<gene>
    <name evidence="1" type="ORF">JRQ81_015595</name>
</gene>
<dbReference type="AlphaFoldDB" id="A0A9Q1B1K0"/>
<comment type="caution">
    <text evidence="1">The sequence shown here is derived from an EMBL/GenBank/DDBJ whole genome shotgun (WGS) entry which is preliminary data.</text>
</comment>
<accession>A0A9Q1B1K0</accession>
<name>A0A9Q1B1K0_9SAUR</name>
<evidence type="ECO:0000313" key="1">
    <source>
        <dbReference type="EMBL" id="KAJ7329421.1"/>
    </source>
</evidence>
<sequence>MEKEERLSKECSEVEELDAKQDSFNVYKKIRQAAGVYNSRGSESLIDKNGNTLTSTKEKLQEWKEYIEHLFKDNRSTVSTMVSS</sequence>
<dbReference type="OrthoDB" id="6782876at2759"/>
<reference evidence="1" key="1">
    <citation type="journal article" date="2023" name="DNA Res.">
        <title>Chromosome-level genome assembly of Phrynocephalus forsythii using third-generation DNA sequencing and Hi-C analysis.</title>
        <authorList>
            <person name="Qi Y."/>
            <person name="Zhao W."/>
            <person name="Zhao Y."/>
            <person name="Niu C."/>
            <person name="Cao S."/>
            <person name="Zhang Y."/>
        </authorList>
    </citation>
    <scope>NUCLEOTIDE SEQUENCE</scope>
    <source>
        <tissue evidence="1">Muscle</tissue>
    </source>
</reference>